<organism evidence="5">
    <name type="scientific">Trypanosoma vivax (strain Y486)</name>
    <dbReference type="NCBI Taxonomy" id="1055687"/>
    <lineage>
        <taxon>Eukaryota</taxon>
        <taxon>Discoba</taxon>
        <taxon>Euglenozoa</taxon>
        <taxon>Kinetoplastea</taxon>
        <taxon>Metakinetoplastina</taxon>
        <taxon>Trypanosomatida</taxon>
        <taxon>Trypanosomatidae</taxon>
        <taxon>Trypanosoma</taxon>
        <taxon>Duttonella</taxon>
    </lineage>
</organism>
<dbReference type="InterPro" id="IPR009000">
    <property type="entry name" value="Transl_B-barrel_sf"/>
</dbReference>
<comment type="similarity">
    <text evidence="1">Belongs to the TRAFAC class translation factor GTPase superfamily. Classic translation factor GTPase family. EF-Tu/EF-1A subfamily.</text>
</comment>
<dbReference type="GO" id="GO:0003746">
    <property type="term" value="F:translation elongation factor activity"/>
    <property type="evidence" value="ECO:0007669"/>
    <property type="project" value="UniProtKB-KW"/>
</dbReference>
<dbReference type="InterPro" id="IPR009001">
    <property type="entry name" value="Transl_elong_EF1A/Init_IF2_C"/>
</dbReference>
<feature type="domain" description="Tr-type G" evidence="4">
    <location>
        <begin position="317"/>
        <end position="571"/>
    </location>
</feature>
<gene>
    <name evidence="5" type="ORF">TVY486_0200830</name>
</gene>
<dbReference type="PANTHER" id="PTHR43721">
    <property type="entry name" value="ELONGATION FACTOR TU-RELATED"/>
    <property type="match status" value="1"/>
</dbReference>
<dbReference type="InterPro" id="IPR050055">
    <property type="entry name" value="EF-Tu_GTPase"/>
</dbReference>
<dbReference type="SUPFAM" id="SSF50447">
    <property type="entry name" value="Translation proteins"/>
    <property type="match status" value="1"/>
</dbReference>
<dbReference type="SUPFAM" id="SSF50465">
    <property type="entry name" value="EF-Tu/eEF-1alpha/eIF2-gamma C-terminal domain"/>
    <property type="match status" value="1"/>
</dbReference>
<dbReference type="InterPro" id="IPR027417">
    <property type="entry name" value="P-loop_NTPase"/>
</dbReference>
<evidence type="ECO:0000313" key="5">
    <source>
        <dbReference type="EMBL" id="CCC46671.1"/>
    </source>
</evidence>
<dbReference type="CDD" id="cd04165">
    <property type="entry name" value="GTPBP1_like"/>
    <property type="match status" value="1"/>
</dbReference>
<dbReference type="Gene3D" id="2.40.30.10">
    <property type="entry name" value="Translation factors"/>
    <property type="match status" value="2"/>
</dbReference>
<sequence length="773" mass="83922">MTRSAGNGDTVCLCLVLHEPEALKVSEWVKEKITEDLMPPVTRVDVRDVGTAGTCDVDNMTGVKKDNSGDAVSGRFCCAAIEALGTNSTAPGSTSVTSSVFVLIVAIFWDGQSESSKNEFIGLKKFTDEKVQGSGPQAGMAVRIAVQALNAKMSNNKLMETRDAVVCSLRKKLQGLIGLPCHVDPCTSVADAKTQSVSAPSSTAPAPVKANACSGSEVSNKKGCLSVSEDLSAPAVAARIEEGQGECFIAVAGHTMEEFERRVEQLRTAANSIGVGCAPVLEEPREVQSSSVDSFGEKTKLFVQEFLIRQSASVEDHIEMRIAMCGNVDSGKSTLTSVLTRGCRDNGRGLARAFVFRHKHEAATGRTSSVSENHIGFSSTGEVVNYTVISTKHSGASVGCRSNEDNGGGSKPVASISPQQLAQEIVAKKVLTLYDLAGHERYLKTTVLGMTRNVPDYACVVISANNGIQRMTKEHIALCLALKIPFFVVVTRIDSTPENVQQETLASIHKLLKVPTVRKLPYPVQRVDDVVLSAKNLRNDRITPIFQVSNVSGVGLPQLTQFLNLLPMRKDWRAAREQPREMVIDNTFFVTGVGTVVGGIVTQGVFHANDTVLLGPDMNGAFRSVQIKSIHVKGVEQARAVAGCDAAFCLKKEKRKAIRKGNVLTDPLHPVKANWQFEADIVILYHSTTILVNYEPVIHSTTVRQSARIVYVAKEVLRTGDRSIVRFHFLYRPEFMKVGQQLIFREGRTKGIGTVTRLIAEREESLLMKKRVK</sequence>
<dbReference type="FunFam" id="2.40.30.10:FF:000084">
    <property type="entry name" value="GTP-binding elongation factor Tu family"/>
    <property type="match status" value="1"/>
</dbReference>
<dbReference type="Pfam" id="PF03144">
    <property type="entry name" value="GTP_EFTU_D2"/>
    <property type="match status" value="1"/>
</dbReference>
<reference evidence="5" key="1">
    <citation type="journal article" date="2012" name="Proc. Natl. Acad. Sci. U.S.A.">
        <title>Antigenic diversity is generated by distinct evolutionary mechanisms in African trypanosome species.</title>
        <authorList>
            <person name="Jackson A.P."/>
            <person name="Berry A."/>
            <person name="Aslett M."/>
            <person name="Allison H.C."/>
            <person name="Burton P."/>
            <person name="Vavrova-Anderson J."/>
            <person name="Brown R."/>
            <person name="Browne H."/>
            <person name="Corton N."/>
            <person name="Hauser H."/>
            <person name="Gamble J."/>
            <person name="Gilderthorp R."/>
            <person name="Marcello L."/>
            <person name="McQuillan J."/>
            <person name="Otto T.D."/>
            <person name="Quail M.A."/>
            <person name="Sanders M.J."/>
            <person name="van Tonder A."/>
            <person name="Ginger M.L."/>
            <person name="Field M.C."/>
            <person name="Barry J.D."/>
            <person name="Hertz-Fowler C."/>
            <person name="Berriman M."/>
        </authorList>
    </citation>
    <scope>NUCLEOTIDE SEQUENCE</scope>
    <source>
        <strain evidence="5">Y486</strain>
    </source>
</reference>
<dbReference type="InterPro" id="IPR035531">
    <property type="entry name" value="GTPBP1-like"/>
</dbReference>
<evidence type="ECO:0000259" key="4">
    <source>
        <dbReference type="PROSITE" id="PS51722"/>
    </source>
</evidence>
<proteinExistence type="inferred from homology"/>
<keyword evidence="2" id="KW-0547">Nucleotide-binding</keyword>
<dbReference type="PROSITE" id="PS51722">
    <property type="entry name" value="G_TR_2"/>
    <property type="match status" value="1"/>
</dbReference>
<keyword evidence="5" id="KW-0251">Elongation factor</keyword>
<dbReference type="Pfam" id="PF00009">
    <property type="entry name" value="GTP_EFTU"/>
    <property type="match status" value="1"/>
</dbReference>
<evidence type="ECO:0000256" key="3">
    <source>
        <dbReference type="ARBA" id="ARBA00023134"/>
    </source>
</evidence>
<dbReference type="VEuPathDB" id="TriTrypDB:TvY486_0200830"/>
<dbReference type="FunFam" id="2.40.30.10:FF:000014">
    <property type="entry name" value="Probable GTP-binding protein 1"/>
    <property type="match status" value="1"/>
</dbReference>
<keyword evidence="5" id="KW-0648">Protein biosynthesis</keyword>
<accession>G0TRU9</accession>
<keyword evidence="3" id="KW-0342">GTP-binding</keyword>
<dbReference type="GO" id="GO:0005525">
    <property type="term" value="F:GTP binding"/>
    <property type="evidence" value="ECO:0007669"/>
    <property type="project" value="UniProtKB-KW"/>
</dbReference>
<evidence type="ECO:0000256" key="1">
    <source>
        <dbReference type="ARBA" id="ARBA00007249"/>
    </source>
</evidence>
<dbReference type="AlphaFoldDB" id="G0TRU9"/>
<dbReference type="InterPro" id="IPR004161">
    <property type="entry name" value="EFTu-like_2"/>
</dbReference>
<dbReference type="Gene3D" id="3.40.50.300">
    <property type="entry name" value="P-loop containing nucleotide triphosphate hydrolases"/>
    <property type="match status" value="1"/>
</dbReference>
<dbReference type="SUPFAM" id="SSF52540">
    <property type="entry name" value="P-loop containing nucleoside triphosphate hydrolases"/>
    <property type="match status" value="1"/>
</dbReference>
<evidence type="ECO:0000256" key="2">
    <source>
        <dbReference type="ARBA" id="ARBA00022741"/>
    </source>
</evidence>
<dbReference type="PANTHER" id="PTHR43721:SF28">
    <property type="entry name" value="ELONGATION FACTOR TU FAMILY, PUTATIVE-RELATED"/>
    <property type="match status" value="1"/>
</dbReference>
<dbReference type="EMBL" id="HE573018">
    <property type="protein sequence ID" value="CCC46671.1"/>
    <property type="molecule type" value="Genomic_DNA"/>
</dbReference>
<dbReference type="FunFam" id="3.40.50.300:FF:000091">
    <property type="entry name" value="Probable GTP-binding protein 1"/>
    <property type="match status" value="1"/>
</dbReference>
<dbReference type="CDD" id="cd03708">
    <property type="entry name" value="GTPBP_III"/>
    <property type="match status" value="1"/>
</dbReference>
<name>G0TRU9_TRYVY</name>
<dbReference type="GO" id="GO:0003924">
    <property type="term" value="F:GTPase activity"/>
    <property type="evidence" value="ECO:0007669"/>
    <property type="project" value="InterPro"/>
</dbReference>
<protein>
    <submittedName>
        <fullName evidence="5">Putative GTP-binding elongation factor Tu family</fullName>
    </submittedName>
</protein>
<dbReference type="InterPro" id="IPR000795">
    <property type="entry name" value="T_Tr_GTP-bd_dom"/>
</dbReference>